<dbReference type="GO" id="GO:0003924">
    <property type="term" value="F:GTPase activity"/>
    <property type="evidence" value="ECO:0007669"/>
    <property type="project" value="InterPro"/>
</dbReference>
<dbReference type="SMART" id="SM00838">
    <property type="entry name" value="EFG_C"/>
    <property type="match status" value="1"/>
</dbReference>
<comment type="function">
    <text evidence="11">Required for pre-mRNA splicing as component of the spliceosome, including pre-catalytic, catalytic and post-catalytic spliceosomal complexes. Component of the U5 snRNP and the U4/U6-U5 tri-snRNP complex, a building block of the spliceosome. As a component of the minor spliceosome, involved in the splicing of U12-type introns in pre-mRNAs.</text>
</comment>
<dbReference type="InterPro" id="IPR027417">
    <property type="entry name" value="P-loop_NTPase"/>
</dbReference>
<sequence>MSSADQDLYDEFGNYIGPELESSDEESSSEEEEEEESIPEDDDSNISEMQIETTETSNEYPEPVDPSSAIVLHEDKVHYPSASTIYGDQVTTAILDEDTMDISEPIMPPEPQNITSLGDKGELEFGVEDDYLTQLAFNSYLTRGIALVGNLHSGKTSLVDVLIQANLQHSMQVKNYTDTTLLEQEKQLSLKSTAMTLSMNSSYKSKSYAFTLLDNPGHIQFHDESVSTMALSDGVLLVLDVVEGITLHDELLLKQVIQYGLPFTVCLNKMDRLIVDLKLSLEDSYYKIRHLLEELNLFVRVHGNGKYPKLDLRKNVILSSAKHGWILTLEGMAGMYLDHVESVMDEDEEEDSDVESGFLYDYTNQKHVLGKNLSLEEFTNRLWGECYLDPTSLKFKKKLSDCIPTEDTPKVQRTFSTFVLGPIYKLYAACLGESEKDVSKVLRSVGIHLSKDVLRASSSVLIQHVMEKFMQGSSGFVDLMIKNIPTPTAAAVGKVSRHYTGALNTSIAKSMLKTNPNGPLMIHVTKLYPKHDAQSTTSGHSYSALGRIYSGTVKAGDKVKVMGEGYSPEDDEDMAFATVEKVSLPRGRYETEVSMGKAGSWVLLDGVDSNILKTATITSAKNDFDTERDLEIFKPLRFTQAGGEAVMKLSVEPLNPSDLPKMVEGLRRVSKSYPMVRTRVEESGEHVLFGTGEMYLDCVMHDLRHVYSDIEIKVADPVVGFRETVVETSNIKCFAETANKRNKLTMISEPLDEGLAEQLEAGKVNIDWDPKKIGRFFQQKYDWDLLSARSVWAFGDSVSRGPNILMDDTLPSEVDKSLLNACKSGIIQGFQWAMREGPLCEEPVRSTKLKILDTVLADKPIYRGAGQIIPTARRVVHSSLLTAAPRLMEPVYRLEIQCQGDIVDAISPLLNKRRGHIVQDRPIAGSPFFRVKAFLPVMDSFGFETDLRTFTQGQAMVHSVFDHWAVVPGDPLDKNVILHPLEPSPPHCLARDFLIKTRRRKGLSEDVSLVKFFNEEMIA</sequence>
<organism evidence="14 15">
    <name type="scientific">Chaetoceros tenuissimus</name>
    <dbReference type="NCBI Taxonomy" id="426638"/>
    <lineage>
        <taxon>Eukaryota</taxon>
        <taxon>Sar</taxon>
        <taxon>Stramenopiles</taxon>
        <taxon>Ochrophyta</taxon>
        <taxon>Bacillariophyta</taxon>
        <taxon>Coscinodiscophyceae</taxon>
        <taxon>Chaetocerotophycidae</taxon>
        <taxon>Chaetocerotales</taxon>
        <taxon>Chaetocerotaceae</taxon>
        <taxon>Chaetoceros</taxon>
    </lineage>
</organism>
<evidence type="ECO:0000256" key="12">
    <source>
        <dbReference type="SAM" id="MobiDB-lite"/>
    </source>
</evidence>
<proteinExistence type="predicted"/>
<dbReference type="InterPro" id="IPR041095">
    <property type="entry name" value="EFG_II"/>
</dbReference>
<comment type="caution">
    <text evidence="14">The sequence shown here is derived from an EMBL/GenBank/DDBJ whole genome shotgun (WGS) entry which is preliminary data.</text>
</comment>
<dbReference type="Gene3D" id="3.40.50.300">
    <property type="entry name" value="P-loop containing nucleotide triphosphate hydrolases"/>
    <property type="match status" value="1"/>
</dbReference>
<feature type="domain" description="Tr-type G" evidence="13">
    <location>
        <begin position="140"/>
        <end position="344"/>
    </location>
</feature>
<evidence type="ECO:0000256" key="1">
    <source>
        <dbReference type="ARBA" id="ARBA00004123"/>
    </source>
</evidence>
<dbReference type="SUPFAM" id="SSF54211">
    <property type="entry name" value="Ribosomal protein S5 domain 2-like"/>
    <property type="match status" value="1"/>
</dbReference>
<evidence type="ECO:0000256" key="3">
    <source>
        <dbReference type="ARBA" id="ARBA00018774"/>
    </source>
</evidence>
<dbReference type="Gene3D" id="3.90.1430.10">
    <property type="entry name" value="Yeast translation eEF2 (G' domain)"/>
    <property type="match status" value="1"/>
</dbReference>
<keyword evidence="14" id="KW-0687">Ribonucleoprotein</keyword>
<gene>
    <name evidence="14" type="ORF">CTEN210_11976</name>
</gene>
<dbReference type="FunFam" id="3.30.70.240:FF:000004">
    <property type="entry name" value="116 kDa U5 small nuclear ribonucleoprotein"/>
    <property type="match status" value="1"/>
</dbReference>
<dbReference type="SUPFAM" id="SSF54980">
    <property type="entry name" value="EF-G C-terminal domain-like"/>
    <property type="match status" value="2"/>
</dbReference>
<dbReference type="GO" id="GO:0046540">
    <property type="term" value="C:U4/U6 x U5 tri-snRNP complex"/>
    <property type="evidence" value="ECO:0007669"/>
    <property type="project" value="TreeGrafter"/>
</dbReference>
<dbReference type="Gene3D" id="3.30.70.870">
    <property type="entry name" value="Elongation Factor G (Translational Gtpase), domain 3"/>
    <property type="match status" value="1"/>
</dbReference>
<evidence type="ECO:0000256" key="5">
    <source>
        <dbReference type="ARBA" id="ARBA00022728"/>
    </source>
</evidence>
<reference evidence="14 15" key="1">
    <citation type="journal article" date="2021" name="Sci. Rep.">
        <title>The genome of the diatom Chaetoceros tenuissimus carries an ancient integrated fragment of an extant virus.</title>
        <authorList>
            <person name="Hongo Y."/>
            <person name="Kimura K."/>
            <person name="Takaki Y."/>
            <person name="Yoshida Y."/>
            <person name="Baba S."/>
            <person name="Kobayashi G."/>
            <person name="Nagasaki K."/>
            <person name="Hano T."/>
            <person name="Tomaru Y."/>
        </authorList>
    </citation>
    <scope>NUCLEOTIDE SEQUENCE [LARGE SCALE GENOMIC DNA]</scope>
    <source>
        <strain evidence="14 15">NIES-3715</strain>
    </source>
</reference>
<dbReference type="GO" id="GO:0005525">
    <property type="term" value="F:GTP binding"/>
    <property type="evidence" value="ECO:0007669"/>
    <property type="project" value="UniProtKB-KW"/>
</dbReference>
<dbReference type="GO" id="GO:0005829">
    <property type="term" value="C:cytosol"/>
    <property type="evidence" value="ECO:0007669"/>
    <property type="project" value="TreeGrafter"/>
</dbReference>
<dbReference type="Proteomes" id="UP001054902">
    <property type="component" value="Unassembled WGS sequence"/>
</dbReference>
<dbReference type="InterPro" id="IPR000795">
    <property type="entry name" value="T_Tr_GTP-bd_dom"/>
</dbReference>
<dbReference type="Pfam" id="PF14492">
    <property type="entry name" value="EFG_III"/>
    <property type="match status" value="1"/>
</dbReference>
<dbReference type="FunFam" id="3.30.70.870:FF:000002">
    <property type="entry name" value="Translation elongation factor 2"/>
    <property type="match status" value="1"/>
</dbReference>
<dbReference type="Gene3D" id="3.30.70.240">
    <property type="match status" value="1"/>
</dbReference>
<dbReference type="CDD" id="cd04090">
    <property type="entry name" value="EF2_II_snRNP"/>
    <property type="match status" value="1"/>
</dbReference>
<name>A0AAD3D2G4_9STRA</name>
<dbReference type="Gene3D" id="3.30.230.10">
    <property type="match status" value="1"/>
</dbReference>
<evidence type="ECO:0000256" key="2">
    <source>
        <dbReference type="ARBA" id="ARBA00004229"/>
    </source>
</evidence>
<dbReference type="InterPro" id="IPR004161">
    <property type="entry name" value="EFTu-like_2"/>
</dbReference>
<comment type="subcellular location">
    <subcellularLocation>
        <location evidence="1">Nucleus</location>
    </subcellularLocation>
    <subcellularLocation>
        <location evidence="2">Plastid</location>
        <location evidence="2">Chloroplast</location>
    </subcellularLocation>
</comment>
<dbReference type="PANTHER" id="PTHR42908:SF6">
    <property type="entry name" value="116 KDA U5 SMALL NUCLEAR RIBONUCLEOPROTEIN COMPONENT"/>
    <property type="match status" value="1"/>
</dbReference>
<keyword evidence="8" id="KW-0508">mRNA splicing</keyword>
<dbReference type="InterPro" id="IPR031950">
    <property type="entry name" value="EFTUD2_N"/>
</dbReference>
<dbReference type="PANTHER" id="PTHR42908">
    <property type="entry name" value="TRANSLATION ELONGATION FACTOR-RELATED"/>
    <property type="match status" value="1"/>
</dbReference>
<keyword evidence="15" id="KW-1185">Reference proteome</keyword>
<dbReference type="InterPro" id="IPR009000">
    <property type="entry name" value="Transl_B-barrel_sf"/>
</dbReference>
<dbReference type="Pfam" id="PF16004">
    <property type="entry name" value="EFTUD2"/>
    <property type="match status" value="1"/>
</dbReference>
<dbReference type="InterPro" id="IPR014721">
    <property type="entry name" value="Ribsml_uS5_D2-typ_fold_subgr"/>
</dbReference>
<evidence type="ECO:0000259" key="13">
    <source>
        <dbReference type="PROSITE" id="PS51722"/>
    </source>
</evidence>
<dbReference type="InterPro" id="IPR000640">
    <property type="entry name" value="EFG_V-like"/>
</dbReference>
<evidence type="ECO:0000256" key="10">
    <source>
        <dbReference type="ARBA" id="ARBA00031432"/>
    </source>
</evidence>
<dbReference type="AlphaFoldDB" id="A0AAD3D2G4"/>
<dbReference type="CDD" id="cd01683">
    <property type="entry name" value="EF2_IV_snRNP"/>
    <property type="match status" value="1"/>
</dbReference>
<keyword evidence="7" id="KW-0342">GTP-binding</keyword>
<dbReference type="GO" id="GO:0071007">
    <property type="term" value="C:U2-type catalytic step 2 spliceosome"/>
    <property type="evidence" value="ECO:0007669"/>
    <property type="project" value="TreeGrafter"/>
</dbReference>
<dbReference type="Pfam" id="PF00009">
    <property type="entry name" value="GTP_EFTU"/>
    <property type="match status" value="1"/>
</dbReference>
<evidence type="ECO:0000256" key="8">
    <source>
        <dbReference type="ARBA" id="ARBA00023187"/>
    </source>
</evidence>
<protein>
    <recommendedName>
        <fullName evidence="3">116 kDa U5 small nuclear ribonucleoprotein component</fullName>
    </recommendedName>
    <alternativeName>
        <fullName evidence="10">U5 snRNP-specific protein, 116 kDa</fullName>
    </alternativeName>
</protein>
<evidence type="ECO:0000256" key="9">
    <source>
        <dbReference type="ARBA" id="ARBA00023242"/>
    </source>
</evidence>
<dbReference type="SUPFAM" id="SSF50447">
    <property type="entry name" value="Translation proteins"/>
    <property type="match status" value="1"/>
</dbReference>
<feature type="compositionally biased region" description="Acidic residues" evidence="12">
    <location>
        <begin position="21"/>
        <end position="45"/>
    </location>
</feature>
<keyword evidence="4" id="KW-0507">mRNA processing</keyword>
<keyword evidence="6" id="KW-0547">Nucleotide-binding</keyword>
<dbReference type="FunFam" id="2.40.30.10:FF:000029">
    <property type="entry name" value="116 kDa U5 small nuclear ribonucleoprotein component"/>
    <property type="match status" value="1"/>
</dbReference>
<accession>A0AAD3D2G4</accession>
<feature type="region of interest" description="Disordered" evidence="12">
    <location>
        <begin position="1"/>
        <end position="66"/>
    </location>
</feature>
<dbReference type="Gene3D" id="2.40.30.10">
    <property type="entry name" value="Translation factors"/>
    <property type="match status" value="1"/>
</dbReference>
<evidence type="ECO:0000256" key="11">
    <source>
        <dbReference type="ARBA" id="ARBA00045974"/>
    </source>
</evidence>
<keyword evidence="5" id="KW-0747">Spliceosome</keyword>
<dbReference type="SMART" id="SM00889">
    <property type="entry name" value="EFG_IV"/>
    <property type="match status" value="1"/>
</dbReference>
<dbReference type="Pfam" id="PF03764">
    <property type="entry name" value="EFG_IV"/>
    <property type="match status" value="1"/>
</dbReference>
<evidence type="ECO:0000256" key="4">
    <source>
        <dbReference type="ARBA" id="ARBA00022664"/>
    </source>
</evidence>
<dbReference type="SUPFAM" id="SSF52540">
    <property type="entry name" value="P-loop containing nucleoside triphosphate hydrolases"/>
    <property type="match status" value="1"/>
</dbReference>
<dbReference type="InterPro" id="IPR035647">
    <property type="entry name" value="EFG_III/V"/>
</dbReference>
<evidence type="ECO:0000313" key="14">
    <source>
        <dbReference type="EMBL" id="GFH55500.1"/>
    </source>
</evidence>
<evidence type="ECO:0000256" key="6">
    <source>
        <dbReference type="ARBA" id="ARBA00022741"/>
    </source>
</evidence>
<dbReference type="GO" id="GO:0030623">
    <property type="term" value="F:U5 snRNA binding"/>
    <property type="evidence" value="ECO:0007669"/>
    <property type="project" value="TreeGrafter"/>
</dbReference>
<evidence type="ECO:0000256" key="7">
    <source>
        <dbReference type="ARBA" id="ARBA00023134"/>
    </source>
</evidence>
<dbReference type="GO" id="GO:0000398">
    <property type="term" value="P:mRNA splicing, via spliceosome"/>
    <property type="evidence" value="ECO:0007669"/>
    <property type="project" value="TreeGrafter"/>
</dbReference>
<dbReference type="Pfam" id="PF00679">
    <property type="entry name" value="EFG_C"/>
    <property type="match status" value="1"/>
</dbReference>
<dbReference type="InterPro" id="IPR005517">
    <property type="entry name" value="Transl_elong_EFG/EF2_IV"/>
</dbReference>
<feature type="compositionally biased region" description="Polar residues" evidence="12">
    <location>
        <begin position="50"/>
        <end position="59"/>
    </location>
</feature>
<dbReference type="Pfam" id="PF03144">
    <property type="entry name" value="GTP_EFTU_D2"/>
    <property type="match status" value="1"/>
</dbReference>
<dbReference type="InterPro" id="IPR020568">
    <property type="entry name" value="Ribosomal_Su5_D2-typ_SF"/>
</dbReference>
<evidence type="ECO:0000313" key="15">
    <source>
        <dbReference type="Proteomes" id="UP001054902"/>
    </source>
</evidence>
<dbReference type="CDD" id="cd04098">
    <property type="entry name" value="eEF2_C_snRNP"/>
    <property type="match status" value="1"/>
</dbReference>
<dbReference type="FunFam" id="3.30.230.10:FF:000009">
    <property type="entry name" value="116 kDa U5 small nuclear ribonucleoprotein component"/>
    <property type="match status" value="1"/>
</dbReference>
<dbReference type="GO" id="GO:0009507">
    <property type="term" value="C:chloroplast"/>
    <property type="evidence" value="ECO:0007669"/>
    <property type="project" value="UniProtKB-SubCell"/>
</dbReference>
<dbReference type="PROSITE" id="PS51722">
    <property type="entry name" value="G_TR_2"/>
    <property type="match status" value="1"/>
</dbReference>
<dbReference type="EMBL" id="BLLK01000049">
    <property type="protein sequence ID" value="GFH55500.1"/>
    <property type="molecule type" value="Genomic_DNA"/>
</dbReference>
<keyword evidence="9" id="KW-0539">Nucleus</keyword>
<dbReference type="InterPro" id="IPR035655">
    <property type="entry name" value="U5-116kDa_C"/>
</dbReference>